<dbReference type="Pfam" id="PF00990">
    <property type="entry name" value="GGDEF"/>
    <property type="match status" value="1"/>
</dbReference>
<gene>
    <name evidence="6" type="ORF">EV690_2978</name>
</gene>
<dbReference type="CDD" id="cd01949">
    <property type="entry name" value="GGDEF"/>
    <property type="match status" value="1"/>
</dbReference>
<dbReference type="InterPro" id="IPR048516">
    <property type="entry name" value="DGCcoil"/>
</dbReference>
<dbReference type="SUPFAM" id="SSF55073">
    <property type="entry name" value="Nucleotide cyclase"/>
    <property type="match status" value="1"/>
</dbReference>
<dbReference type="EMBL" id="SMGD01000015">
    <property type="protein sequence ID" value="TCK47269.1"/>
    <property type="molecule type" value="Genomic_DNA"/>
</dbReference>
<organism evidence="6 7">
    <name type="scientific">Celerinatantimonas diazotrophica</name>
    <dbReference type="NCBI Taxonomy" id="412034"/>
    <lineage>
        <taxon>Bacteria</taxon>
        <taxon>Pseudomonadati</taxon>
        <taxon>Pseudomonadota</taxon>
        <taxon>Gammaproteobacteria</taxon>
        <taxon>Celerinatantimonadaceae</taxon>
        <taxon>Celerinatantimonas</taxon>
    </lineage>
</organism>
<dbReference type="PANTHER" id="PTHR45138">
    <property type="entry name" value="REGULATORY COMPONENTS OF SENSORY TRANSDUCTION SYSTEM"/>
    <property type="match status" value="1"/>
</dbReference>
<evidence type="ECO:0000256" key="1">
    <source>
        <dbReference type="ARBA" id="ARBA00001946"/>
    </source>
</evidence>
<dbReference type="GO" id="GO:0052621">
    <property type="term" value="F:diguanylate cyclase activity"/>
    <property type="evidence" value="ECO:0007669"/>
    <property type="project" value="UniProtKB-EC"/>
</dbReference>
<dbReference type="InterPro" id="IPR029787">
    <property type="entry name" value="Nucleotide_cyclase"/>
</dbReference>
<dbReference type="GO" id="GO:0005886">
    <property type="term" value="C:plasma membrane"/>
    <property type="evidence" value="ECO:0007669"/>
    <property type="project" value="TreeGrafter"/>
</dbReference>
<dbReference type="NCBIfam" id="TIGR00254">
    <property type="entry name" value="GGDEF"/>
    <property type="match status" value="1"/>
</dbReference>
<comment type="catalytic activity">
    <reaction evidence="3">
        <text>2 GTP = 3',3'-c-di-GMP + 2 diphosphate</text>
        <dbReference type="Rhea" id="RHEA:24898"/>
        <dbReference type="ChEBI" id="CHEBI:33019"/>
        <dbReference type="ChEBI" id="CHEBI:37565"/>
        <dbReference type="ChEBI" id="CHEBI:58805"/>
        <dbReference type="EC" id="2.7.7.65"/>
    </reaction>
</comment>
<name>A0A4R1JAY6_9GAMM</name>
<dbReference type="OrthoDB" id="9812260at2"/>
<evidence type="ECO:0000256" key="4">
    <source>
        <dbReference type="SAM" id="Coils"/>
    </source>
</evidence>
<evidence type="ECO:0000313" key="6">
    <source>
        <dbReference type="EMBL" id="TCK47269.1"/>
    </source>
</evidence>
<comment type="cofactor">
    <cofactor evidence="1">
        <name>Mg(2+)</name>
        <dbReference type="ChEBI" id="CHEBI:18420"/>
    </cofactor>
</comment>
<dbReference type="GO" id="GO:1902201">
    <property type="term" value="P:negative regulation of bacterial-type flagellum-dependent cell motility"/>
    <property type="evidence" value="ECO:0007669"/>
    <property type="project" value="TreeGrafter"/>
</dbReference>
<accession>A0A4R1JAY6</accession>
<dbReference type="Gene3D" id="3.30.70.270">
    <property type="match status" value="1"/>
</dbReference>
<dbReference type="EC" id="2.7.7.65" evidence="2"/>
<dbReference type="SMART" id="SM00267">
    <property type="entry name" value="GGDEF"/>
    <property type="match status" value="1"/>
</dbReference>
<evidence type="ECO:0000256" key="3">
    <source>
        <dbReference type="ARBA" id="ARBA00034247"/>
    </source>
</evidence>
<keyword evidence="7" id="KW-1185">Reference proteome</keyword>
<dbReference type="Pfam" id="PF20975">
    <property type="entry name" value="DGCcoil"/>
    <property type="match status" value="1"/>
</dbReference>
<evidence type="ECO:0000259" key="5">
    <source>
        <dbReference type="PROSITE" id="PS50887"/>
    </source>
</evidence>
<feature type="domain" description="GGDEF" evidence="5">
    <location>
        <begin position="380"/>
        <end position="511"/>
    </location>
</feature>
<dbReference type="FunFam" id="3.30.70.270:FF:000001">
    <property type="entry name" value="Diguanylate cyclase domain protein"/>
    <property type="match status" value="1"/>
</dbReference>
<dbReference type="GO" id="GO:0043709">
    <property type="term" value="P:cell adhesion involved in single-species biofilm formation"/>
    <property type="evidence" value="ECO:0007669"/>
    <property type="project" value="TreeGrafter"/>
</dbReference>
<dbReference type="InterPro" id="IPR050469">
    <property type="entry name" value="Diguanylate_Cyclase"/>
</dbReference>
<evidence type="ECO:0000313" key="7">
    <source>
        <dbReference type="Proteomes" id="UP000295565"/>
    </source>
</evidence>
<reference evidence="6 7" key="1">
    <citation type="submission" date="2019-03" db="EMBL/GenBank/DDBJ databases">
        <title>Genomic Encyclopedia of Type Strains, Phase IV (KMG-IV): sequencing the most valuable type-strain genomes for metagenomic binning, comparative biology and taxonomic classification.</title>
        <authorList>
            <person name="Goeker M."/>
        </authorList>
    </citation>
    <scope>NUCLEOTIDE SEQUENCE [LARGE SCALE GENOMIC DNA]</scope>
    <source>
        <strain evidence="6 7">DSM 18577</strain>
    </source>
</reference>
<dbReference type="AlphaFoldDB" id="A0A4R1JAY6"/>
<dbReference type="PANTHER" id="PTHR45138:SF9">
    <property type="entry name" value="DIGUANYLATE CYCLASE DGCM-RELATED"/>
    <property type="match status" value="1"/>
</dbReference>
<dbReference type="RefSeq" id="WP_131913722.1">
    <property type="nucleotide sequence ID" value="NZ_OU594967.1"/>
</dbReference>
<dbReference type="InterPro" id="IPR043128">
    <property type="entry name" value="Rev_trsase/Diguanyl_cyclase"/>
</dbReference>
<keyword evidence="4" id="KW-0175">Coiled coil</keyword>
<evidence type="ECO:0000256" key="2">
    <source>
        <dbReference type="ARBA" id="ARBA00012528"/>
    </source>
</evidence>
<dbReference type="Proteomes" id="UP000295565">
    <property type="component" value="Unassembled WGS sequence"/>
</dbReference>
<dbReference type="InterPro" id="IPR000160">
    <property type="entry name" value="GGDEF_dom"/>
</dbReference>
<dbReference type="PROSITE" id="PS50887">
    <property type="entry name" value="GGDEF"/>
    <property type="match status" value="1"/>
</dbReference>
<protein>
    <recommendedName>
        <fullName evidence="2">diguanylate cyclase</fullName>
        <ecNumber evidence="2">2.7.7.65</ecNumber>
    </recommendedName>
</protein>
<sequence>MSSDSELTTIVNTNDALQASYSLLYRLSIVCKGFDLALDNRLAELRQKIDHNAPPSHIHEAIENITKRLESSYRQNSQNAILKFQALANTATDKLQNINGLPPKIRQQLKEFISQSAPYSYQENIARLGAILEFYHQALTNKPGGIGQVVEQPESKAIPKHSLLDDKQHQRICDELQCIISELDFEKPTNDELNHIRNQLLDGVAPELIPSICQRVIQLMINGFREERKQTQEYLLSLNQDLEYMDKNFGQHVDLSKQLQQSYGVQNKTLKRQVLNMGVELKEVDDLEYAKELMQQRIIQMGSIFKQNEQLETQFQDLTIQLQNLNNQLDQLRQQSSEQQKKITSQKQQLFIDKLTQIYNRSALDERMELEFKRWRRYGYDLGLAIIDLDHFKAVNTQFGHLAGDKALKVIARALQSSLRDTDFLARFGGEEFVLLMPKINADDLHLPLDHLREHISSLPFRFKQQQISITATIGATLFRDNDRLLDAFERADQALYEAKNQGLNHTNVIL</sequence>
<feature type="coiled-coil region" evidence="4">
    <location>
        <begin position="308"/>
        <end position="349"/>
    </location>
</feature>
<comment type="caution">
    <text evidence="6">The sequence shown here is derived from an EMBL/GenBank/DDBJ whole genome shotgun (WGS) entry which is preliminary data.</text>
</comment>
<proteinExistence type="predicted"/>